<keyword evidence="2" id="KW-0732">Signal</keyword>
<organism evidence="4 5">
    <name type="scientific">Anaerocolumna sedimenticola</name>
    <dbReference type="NCBI Taxonomy" id="2696063"/>
    <lineage>
        <taxon>Bacteria</taxon>
        <taxon>Bacillati</taxon>
        <taxon>Bacillota</taxon>
        <taxon>Clostridia</taxon>
        <taxon>Lachnospirales</taxon>
        <taxon>Lachnospiraceae</taxon>
        <taxon>Anaerocolumna</taxon>
    </lineage>
</organism>
<sequence length="434" mass="50633">MKNKLFCRFLITVILILAIFPSFQVQAKVQDFPGIYMELNLPEDTIVLTKDTPDTDEKWKEAGITDPKSEKDNFSKIGVRAVLYDPNTQTTVRLLQKYSNDTRKIFNLSLLSKEELTDFLNNLGTSNDKSAKMEVTEYSHKEATFFRYSIEMTQNGEPLTEIIYGTIVNGSTITFDTFKKDSIDTVDETFVKELVAGTHFTKFLDKAEVAKQERASQIRFFLSFIILIAIIVVLVYLNKKKSKKQKALKDKKTEALTSFYMEQKKKEEQNIKDTVLYVNRTEYSEQVFKDYFHYNEIIRKLKTWIIMAVSFLIILLFLYTSGPGIIGCAIALILLFVFLYYQGIRIEKLVGAMKKIYDKNKSKEAVFTFYEDYFTLSGIQFISKYPYTQITEIKEYKDYIYIYIGPEKAFYLKKDGFEHIEAEIIKFIKQHTSK</sequence>
<feature type="domain" description="YcxB-like C-terminal" evidence="3">
    <location>
        <begin position="369"/>
        <end position="427"/>
    </location>
</feature>
<dbReference type="InterPro" id="IPR025588">
    <property type="entry name" value="YcxB-like_C"/>
</dbReference>
<reference evidence="4 5" key="1">
    <citation type="submission" date="2020-01" db="EMBL/GenBank/DDBJ databases">
        <title>Genome analysis of Anaerocolumna sp. CBA3638.</title>
        <authorList>
            <person name="Kim J."/>
            <person name="Roh S.W."/>
        </authorList>
    </citation>
    <scope>NUCLEOTIDE SEQUENCE [LARGE SCALE GENOMIC DNA]</scope>
    <source>
        <strain evidence="4 5">CBA3638</strain>
    </source>
</reference>
<keyword evidence="1" id="KW-0472">Membrane</keyword>
<feature type="chain" id="PRO_5026935776" description="YcxB-like C-terminal domain-containing protein" evidence="2">
    <location>
        <begin position="28"/>
        <end position="434"/>
    </location>
</feature>
<feature type="transmembrane region" description="Helical" evidence="1">
    <location>
        <begin position="218"/>
        <end position="237"/>
    </location>
</feature>
<keyword evidence="1" id="KW-1133">Transmembrane helix</keyword>
<feature type="transmembrane region" description="Helical" evidence="1">
    <location>
        <begin position="324"/>
        <end position="341"/>
    </location>
</feature>
<dbReference type="EMBL" id="CP048000">
    <property type="protein sequence ID" value="QHQ59511.1"/>
    <property type="molecule type" value="Genomic_DNA"/>
</dbReference>
<evidence type="ECO:0000313" key="4">
    <source>
        <dbReference type="EMBL" id="QHQ59511.1"/>
    </source>
</evidence>
<name>A0A6P1THK1_9FIRM</name>
<protein>
    <recommendedName>
        <fullName evidence="3">YcxB-like C-terminal domain-containing protein</fullName>
    </recommendedName>
</protein>
<dbReference type="AlphaFoldDB" id="A0A6P1THK1"/>
<keyword evidence="1" id="KW-0812">Transmembrane</keyword>
<feature type="transmembrane region" description="Helical" evidence="1">
    <location>
        <begin position="301"/>
        <end position="318"/>
    </location>
</feature>
<accession>A0A6P1THK1</accession>
<evidence type="ECO:0000259" key="3">
    <source>
        <dbReference type="Pfam" id="PF14317"/>
    </source>
</evidence>
<dbReference type="Pfam" id="PF14317">
    <property type="entry name" value="YcxB"/>
    <property type="match status" value="1"/>
</dbReference>
<evidence type="ECO:0000313" key="5">
    <source>
        <dbReference type="Proteomes" id="UP000464314"/>
    </source>
</evidence>
<keyword evidence="5" id="KW-1185">Reference proteome</keyword>
<feature type="signal peptide" evidence="2">
    <location>
        <begin position="1"/>
        <end position="27"/>
    </location>
</feature>
<evidence type="ECO:0000256" key="1">
    <source>
        <dbReference type="SAM" id="Phobius"/>
    </source>
</evidence>
<dbReference type="KEGG" id="anr:Ana3638_00785"/>
<evidence type="ECO:0000256" key="2">
    <source>
        <dbReference type="SAM" id="SignalP"/>
    </source>
</evidence>
<dbReference type="Proteomes" id="UP000464314">
    <property type="component" value="Chromosome"/>
</dbReference>
<proteinExistence type="predicted"/>
<dbReference type="RefSeq" id="WP_161836153.1">
    <property type="nucleotide sequence ID" value="NZ_CP048000.1"/>
</dbReference>
<gene>
    <name evidence="4" type="ORF">Ana3638_00785</name>
</gene>